<feature type="compositionally biased region" description="Low complexity" evidence="7">
    <location>
        <begin position="272"/>
        <end position="292"/>
    </location>
</feature>
<dbReference type="InterPro" id="IPR034732">
    <property type="entry name" value="EPHD"/>
</dbReference>
<feature type="region of interest" description="Disordered" evidence="7">
    <location>
        <begin position="260"/>
        <end position="300"/>
    </location>
</feature>
<keyword evidence="4" id="KW-0863">Zinc-finger</keyword>
<dbReference type="EC" id="1.14.11.66" evidence="2"/>
<evidence type="ECO:0000256" key="4">
    <source>
        <dbReference type="ARBA" id="ARBA00022771"/>
    </source>
</evidence>
<evidence type="ECO:0000256" key="1">
    <source>
        <dbReference type="ARBA" id="ARBA00009711"/>
    </source>
</evidence>
<dbReference type="Pfam" id="PF02373">
    <property type="entry name" value="JmjC"/>
    <property type="match status" value="1"/>
</dbReference>
<dbReference type="Gene3D" id="2.60.120.650">
    <property type="entry name" value="Cupin"/>
    <property type="match status" value="2"/>
</dbReference>
<feature type="domain" description="PHD-type" evidence="10">
    <location>
        <begin position="632"/>
        <end position="750"/>
    </location>
</feature>
<feature type="domain" description="JmjC" evidence="9">
    <location>
        <begin position="352"/>
        <end position="514"/>
    </location>
</feature>
<evidence type="ECO:0000256" key="2">
    <source>
        <dbReference type="ARBA" id="ARBA00012900"/>
    </source>
</evidence>
<evidence type="ECO:0000256" key="3">
    <source>
        <dbReference type="ARBA" id="ARBA00022723"/>
    </source>
</evidence>
<dbReference type="OMA" id="HRICGEY"/>
<accession>A0A0L0H667</accession>
<evidence type="ECO:0000259" key="8">
    <source>
        <dbReference type="PROSITE" id="PS51183"/>
    </source>
</evidence>
<dbReference type="RefSeq" id="XP_016605040.1">
    <property type="nucleotide sequence ID" value="XM_016755968.1"/>
</dbReference>
<dbReference type="EMBL" id="KQ257466">
    <property type="protein sequence ID" value="KNC97000.1"/>
    <property type="molecule type" value="Genomic_DNA"/>
</dbReference>
<evidence type="ECO:0000313" key="11">
    <source>
        <dbReference type="EMBL" id="KNC97000.1"/>
    </source>
</evidence>
<dbReference type="PANTHER" id="PTHR10694:SF7">
    <property type="entry name" value="[HISTONE H3]-TRIMETHYL-L-LYSINE(9) DEMETHYLASE"/>
    <property type="match status" value="1"/>
</dbReference>
<dbReference type="Pfam" id="PF13832">
    <property type="entry name" value="zf-HC5HC2H_2"/>
    <property type="match status" value="1"/>
</dbReference>
<keyword evidence="3" id="KW-0479">Metal-binding</keyword>
<feature type="compositionally biased region" description="Pro residues" evidence="7">
    <location>
        <begin position="831"/>
        <end position="847"/>
    </location>
</feature>
<dbReference type="GO" id="GO:0000785">
    <property type="term" value="C:chromatin"/>
    <property type="evidence" value="ECO:0007669"/>
    <property type="project" value="TreeGrafter"/>
</dbReference>
<dbReference type="AlphaFoldDB" id="A0A0L0H667"/>
<dbReference type="GO" id="GO:0140684">
    <property type="term" value="F:histone H3K9me2/H3K9me3 demethylase activity"/>
    <property type="evidence" value="ECO:0007669"/>
    <property type="project" value="UniProtKB-EC"/>
</dbReference>
<comment type="similarity">
    <text evidence="1">Belongs to the JHDM3 histone demethylase family.</text>
</comment>
<dbReference type="PANTHER" id="PTHR10694">
    <property type="entry name" value="LYSINE-SPECIFIC DEMETHYLASE"/>
    <property type="match status" value="1"/>
</dbReference>
<dbReference type="STRING" id="645134.A0A0L0H667"/>
<keyword evidence="5" id="KW-0862">Zinc</keyword>
<dbReference type="CDD" id="cd15571">
    <property type="entry name" value="ePHD"/>
    <property type="match status" value="1"/>
</dbReference>
<dbReference type="GeneID" id="27691005"/>
<sequence>MDATTSLTPTLQATSQAILSPIPRLVSSPHIDLTPEHGNAANPCPSTSSKEQSPAPNPVLPDHYYEPNGVPVFKPTDEQFKDFAAFMRAIDSFGKAAGIVKIIPPQEWSERLPDISPALTEVKIRKPIVQEITGGGLPVGTYFQMNIEQRKTYSVQDWYELANSAGHKTPQFNSDGKPQVHPHRPALRKRIRKVAQGEGSVEPASSVEAKDKQTETPDITISEARAVVPEPLSSSANAEQAEGQEALSAIRADENSANVVNSTLTPAPPLETPVTDPTDPTDPTITTTQPKPTVRKRPVDTPSRIHFSTKEVSEGFTDDYCKELERYYWRNITYVAPLYGADMLGSLFDHPLGEGNSWNLARLDNLLRRVNVFLPGVNSPYLYFGMWKATFAWHVEDMDLYSINYIHFGAPKQWYVIPPSHRARFETVARGVFSEEAYKCPEFLRHKTCVLSPKFLTARNVPVHRVVQKAGEFVITFPYGYHQGYNLGFNCAESVNFALDSWVEIGKKAGYCECIGDSVKLDVAGLFDPPRLPVRIKLKLPSIKPPEDAMVEQRVEKVEVMETMEKVEKVEKKRKNTEVDMLAVRETPVGEMVNVEKKPKKRKKDKDGTEAKANADSKVTSGERKKSVSEPKIKCVLCTFRDGDLLPTEVEGRWAHRQCALFVPETWIEPHPLDPQKEIIKGVDAIDKARWRLKCAVCKPATSRPGKMGACIQCAKGKCVRAYHVSCADVAGLTLMQDGDNWVCYCSQHDPIKQSEKRLEREKLVEEAPAIFSVGVGVEAKVDAGWHFGWVREIFCEKQSCRVVFEDGYSRTVHWTLMRLPASVSNEREPTPPAQDQPPSPPSPPDG</sequence>
<reference evidence="11 12" key="1">
    <citation type="submission" date="2009-08" db="EMBL/GenBank/DDBJ databases">
        <title>The Genome Sequence of Spizellomyces punctatus strain DAOM BR117.</title>
        <authorList>
            <consortium name="The Broad Institute Genome Sequencing Platform"/>
            <person name="Russ C."/>
            <person name="Cuomo C."/>
            <person name="Shea T."/>
            <person name="Young S.K."/>
            <person name="Zeng Q."/>
            <person name="Koehrsen M."/>
            <person name="Haas B."/>
            <person name="Borodovsky M."/>
            <person name="Guigo R."/>
            <person name="Alvarado L."/>
            <person name="Berlin A."/>
            <person name="Bochicchio J."/>
            <person name="Borenstein D."/>
            <person name="Chapman S."/>
            <person name="Chen Z."/>
            <person name="Engels R."/>
            <person name="Freedman E."/>
            <person name="Gellesch M."/>
            <person name="Goldberg J."/>
            <person name="Griggs A."/>
            <person name="Gujja S."/>
            <person name="Heiman D."/>
            <person name="Hepburn T."/>
            <person name="Howarth C."/>
            <person name="Jen D."/>
            <person name="Larson L."/>
            <person name="Lewis B."/>
            <person name="Mehta T."/>
            <person name="Park D."/>
            <person name="Pearson M."/>
            <person name="Roberts A."/>
            <person name="Saif S."/>
            <person name="Shenoy N."/>
            <person name="Sisk P."/>
            <person name="Stolte C."/>
            <person name="Sykes S."/>
            <person name="Thomson T."/>
            <person name="Walk T."/>
            <person name="White J."/>
            <person name="Yandava C."/>
            <person name="Burger G."/>
            <person name="Gray M.W."/>
            <person name="Holland P.W.H."/>
            <person name="King N."/>
            <person name="Lang F.B.F."/>
            <person name="Roger A.J."/>
            <person name="Ruiz-Trillo I."/>
            <person name="Lander E."/>
            <person name="Nusbaum C."/>
        </authorList>
    </citation>
    <scope>NUCLEOTIDE SEQUENCE [LARGE SCALE GENOMIC DNA]</scope>
    <source>
        <strain evidence="11 12">DAOM BR117</strain>
    </source>
</reference>
<comment type="catalytic activity">
    <reaction evidence="6">
        <text>N(6),N(6),N(6)-trimethyl-L-lysyl(9)-[histone H3] + 2 2-oxoglutarate + 2 O2 = N(6)-methyl-L-lysyl(9)-[histone H3] + 2 formaldehyde + 2 succinate + 2 CO2</text>
        <dbReference type="Rhea" id="RHEA:60200"/>
        <dbReference type="Rhea" id="RHEA-COMP:15538"/>
        <dbReference type="Rhea" id="RHEA-COMP:15542"/>
        <dbReference type="ChEBI" id="CHEBI:15379"/>
        <dbReference type="ChEBI" id="CHEBI:16526"/>
        <dbReference type="ChEBI" id="CHEBI:16810"/>
        <dbReference type="ChEBI" id="CHEBI:16842"/>
        <dbReference type="ChEBI" id="CHEBI:30031"/>
        <dbReference type="ChEBI" id="CHEBI:61929"/>
        <dbReference type="ChEBI" id="CHEBI:61961"/>
        <dbReference type="EC" id="1.14.11.66"/>
    </reaction>
</comment>
<evidence type="ECO:0000259" key="10">
    <source>
        <dbReference type="PROSITE" id="PS51805"/>
    </source>
</evidence>
<dbReference type="InterPro" id="IPR013083">
    <property type="entry name" value="Znf_RING/FYVE/PHD"/>
</dbReference>
<feature type="region of interest" description="Disordered" evidence="7">
    <location>
        <begin position="823"/>
        <end position="847"/>
    </location>
</feature>
<dbReference type="PROSITE" id="PS51184">
    <property type="entry name" value="JMJC"/>
    <property type="match status" value="1"/>
</dbReference>
<gene>
    <name evidence="11" type="ORF">SPPG_07816</name>
</gene>
<dbReference type="PROSITE" id="PS51805">
    <property type="entry name" value="EPHD"/>
    <property type="match status" value="1"/>
</dbReference>
<dbReference type="Pfam" id="PF02375">
    <property type="entry name" value="JmjN"/>
    <property type="match status" value="1"/>
</dbReference>
<evidence type="ECO:0000256" key="6">
    <source>
        <dbReference type="ARBA" id="ARBA00049349"/>
    </source>
</evidence>
<evidence type="ECO:0000313" key="12">
    <source>
        <dbReference type="Proteomes" id="UP000053201"/>
    </source>
</evidence>
<feature type="compositionally biased region" description="Polar residues" evidence="7">
    <location>
        <begin position="44"/>
        <end position="54"/>
    </location>
</feature>
<dbReference type="eggNOG" id="KOG0958">
    <property type="taxonomic scope" value="Eukaryota"/>
</dbReference>
<dbReference type="Proteomes" id="UP000053201">
    <property type="component" value="Unassembled WGS sequence"/>
</dbReference>
<organism evidence="11 12">
    <name type="scientific">Spizellomyces punctatus (strain DAOM BR117)</name>
    <dbReference type="NCBI Taxonomy" id="645134"/>
    <lineage>
        <taxon>Eukaryota</taxon>
        <taxon>Fungi</taxon>
        <taxon>Fungi incertae sedis</taxon>
        <taxon>Chytridiomycota</taxon>
        <taxon>Chytridiomycota incertae sedis</taxon>
        <taxon>Chytridiomycetes</taxon>
        <taxon>Spizellomycetales</taxon>
        <taxon>Spizellomycetaceae</taxon>
        <taxon>Spizellomyces</taxon>
    </lineage>
</organism>
<name>A0A0L0H667_SPIPD</name>
<dbReference type="GO" id="GO:0010468">
    <property type="term" value="P:regulation of gene expression"/>
    <property type="evidence" value="ECO:0007669"/>
    <property type="project" value="TreeGrafter"/>
</dbReference>
<dbReference type="InterPro" id="IPR003349">
    <property type="entry name" value="JmjN"/>
</dbReference>
<keyword evidence="12" id="KW-1185">Reference proteome</keyword>
<dbReference type="VEuPathDB" id="FungiDB:SPPG_07816"/>
<feature type="domain" description="JmjN" evidence="8">
    <location>
        <begin position="70"/>
        <end position="111"/>
    </location>
</feature>
<feature type="region of interest" description="Disordered" evidence="7">
    <location>
        <begin position="591"/>
        <end position="625"/>
    </location>
</feature>
<dbReference type="GO" id="GO:0051864">
    <property type="term" value="F:histone H3K36 demethylase activity"/>
    <property type="evidence" value="ECO:0007669"/>
    <property type="project" value="TreeGrafter"/>
</dbReference>
<dbReference type="SMART" id="SM00545">
    <property type="entry name" value="JmjN"/>
    <property type="match status" value="1"/>
</dbReference>
<evidence type="ECO:0000256" key="5">
    <source>
        <dbReference type="ARBA" id="ARBA00022833"/>
    </source>
</evidence>
<dbReference type="PROSITE" id="PS51183">
    <property type="entry name" value="JMJN"/>
    <property type="match status" value="1"/>
</dbReference>
<dbReference type="SUPFAM" id="SSF51197">
    <property type="entry name" value="Clavaminate synthase-like"/>
    <property type="match status" value="1"/>
</dbReference>
<evidence type="ECO:0000259" key="9">
    <source>
        <dbReference type="PROSITE" id="PS51184"/>
    </source>
</evidence>
<dbReference type="GO" id="GO:0005634">
    <property type="term" value="C:nucleus"/>
    <property type="evidence" value="ECO:0007669"/>
    <property type="project" value="TreeGrafter"/>
</dbReference>
<evidence type="ECO:0000256" key="7">
    <source>
        <dbReference type="SAM" id="MobiDB-lite"/>
    </source>
</evidence>
<protein>
    <recommendedName>
        <fullName evidence="2">[histone H3]-trimethyl-L-lysine(9) demethylase</fullName>
        <ecNumber evidence="2">1.14.11.66</ecNumber>
    </recommendedName>
</protein>
<feature type="region of interest" description="Disordered" evidence="7">
    <location>
        <begin position="28"/>
        <end position="61"/>
    </location>
</feature>
<dbReference type="eggNOG" id="KOG0955">
    <property type="taxonomic scope" value="Eukaryota"/>
</dbReference>
<dbReference type="OrthoDB" id="9547406at2759"/>
<feature type="compositionally biased region" description="Basic and acidic residues" evidence="7">
    <location>
        <begin position="605"/>
        <end position="625"/>
    </location>
</feature>
<dbReference type="SMART" id="SM00558">
    <property type="entry name" value="JmjC"/>
    <property type="match status" value="1"/>
</dbReference>
<dbReference type="GO" id="GO:0008270">
    <property type="term" value="F:zinc ion binding"/>
    <property type="evidence" value="ECO:0007669"/>
    <property type="project" value="UniProtKB-KW"/>
</dbReference>
<feature type="region of interest" description="Disordered" evidence="7">
    <location>
        <begin position="194"/>
        <end position="215"/>
    </location>
</feature>
<dbReference type="InterPro" id="IPR003347">
    <property type="entry name" value="JmjC_dom"/>
</dbReference>
<dbReference type="InParanoid" id="A0A0L0H667"/>
<proteinExistence type="inferred from homology"/>
<dbReference type="Gene3D" id="3.30.40.10">
    <property type="entry name" value="Zinc/RING finger domain, C3HC4 (zinc finger)"/>
    <property type="match status" value="1"/>
</dbReference>